<evidence type="ECO:0000259" key="10">
    <source>
        <dbReference type="Pfam" id="PF20452"/>
    </source>
</evidence>
<dbReference type="Pfam" id="PF07887">
    <property type="entry name" value="Calmodulin_bind"/>
    <property type="match status" value="1"/>
</dbReference>
<dbReference type="InterPro" id="IPR046830">
    <property type="entry name" value="Calmod_bind_M"/>
</dbReference>
<evidence type="ECO:0000256" key="5">
    <source>
        <dbReference type="ARBA" id="ARBA00022898"/>
    </source>
</evidence>
<dbReference type="Pfam" id="PF20451">
    <property type="entry name" value="Calmod_bind_M"/>
    <property type="match status" value="1"/>
</dbReference>
<comment type="cofactor">
    <cofactor evidence="1">
        <name>pyridoxal 5'-phosphate</name>
        <dbReference type="ChEBI" id="CHEBI:597326"/>
    </cofactor>
</comment>
<evidence type="ECO:0000313" key="12">
    <source>
        <dbReference type="Proteomes" id="UP001055439"/>
    </source>
</evidence>
<evidence type="ECO:0000256" key="4">
    <source>
        <dbReference type="ARBA" id="ARBA00022679"/>
    </source>
</evidence>
<feature type="domain" description="Calmodulin binding protein central" evidence="9">
    <location>
        <begin position="247"/>
        <end position="312"/>
    </location>
</feature>
<dbReference type="InterPro" id="IPR015421">
    <property type="entry name" value="PyrdxlP-dep_Trfase_major"/>
</dbReference>
<feature type="compositionally biased region" description="Gly residues" evidence="6">
    <location>
        <begin position="1"/>
        <end position="11"/>
    </location>
</feature>
<dbReference type="Proteomes" id="UP001055439">
    <property type="component" value="Chromosome 8"/>
</dbReference>
<dbReference type="InterPro" id="IPR046829">
    <property type="entry name" value="Calmod_bind_C"/>
</dbReference>
<feature type="domain" description="Calmodulin binding protein C-terminal" evidence="10">
    <location>
        <begin position="318"/>
        <end position="370"/>
    </location>
</feature>
<proteinExistence type="inferred from homology"/>
<evidence type="ECO:0000259" key="9">
    <source>
        <dbReference type="Pfam" id="PF20451"/>
    </source>
</evidence>
<dbReference type="OrthoDB" id="748178at2759"/>
<feature type="region of interest" description="Disordered" evidence="6">
    <location>
        <begin position="1"/>
        <end position="24"/>
    </location>
</feature>
<dbReference type="InterPro" id="IPR051326">
    <property type="entry name" value="Kynurenine-oxoglutarate_AT"/>
</dbReference>
<organism evidence="11 12">
    <name type="scientific">Musa troglodytarum</name>
    <name type="common">fe'i banana</name>
    <dbReference type="NCBI Taxonomy" id="320322"/>
    <lineage>
        <taxon>Eukaryota</taxon>
        <taxon>Viridiplantae</taxon>
        <taxon>Streptophyta</taxon>
        <taxon>Embryophyta</taxon>
        <taxon>Tracheophyta</taxon>
        <taxon>Spermatophyta</taxon>
        <taxon>Magnoliopsida</taxon>
        <taxon>Liliopsida</taxon>
        <taxon>Zingiberales</taxon>
        <taxon>Musaceae</taxon>
        <taxon>Musa</taxon>
    </lineage>
</organism>
<dbReference type="GO" id="GO:0030170">
    <property type="term" value="F:pyridoxal phosphate binding"/>
    <property type="evidence" value="ECO:0007669"/>
    <property type="project" value="InterPro"/>
</dbReference>
<dbReference type="AlphaFoldDB" id="A0A9E7HQ25"/>
<evidence type="ECO:0000256" key="3">
    <source>
        <dbReference type="ARBA" id="ARBA00022576"/>
    </source>
</evidence>
<keyword evidence="12" id="KW-1185">Reference proteome</keyword>
<evidence type="ECO:0000256" key="6">
    <source>
        <dbReference type="SAM" id="MobiDB-lite"/>
    </source>
</evidence>
<evidence type="ECO:0000259" key="8">
    <source>
        <dbReference type="Pfam" id="PF07887"/>
    </source>
</evidence>
<accession>A0A9E7HQ25</accession>
<dbReference type="SUPFAM" id="SSF53383">
    <property type="entry name" value="PLP-dependent transferases"/>
    <property type="match status" value="1"/>
</dbReference>
<dbReference type="FunFam" id="3.40.640.10:FF:000086">
    <property type="entry name" value="Kynurenine--oxoglutarate transaminase 1"/>
    <property type="match status" value="1"/>
</dbReference>
<evidence type="ECO:0000256" key="2">
    <source>
        <dbReference type="ARBA" id="ARBA00007441"/>
    </source>
</evidence>
<keyword evidence="5" id="KW-0663">Pyridoxal phosphate</keyword>
<dbReference type="Pfam" id="PF20452">
    <property type="entry name" value="Calmod_bind_C"/>
    <property type="match status" value="1"/>
</dbReference>
<feature type="domain" description="Calmodulin binding protein-like N-terminal" evidence="8">
    <location>
        <begin position="88"/>
        <end position="234"/>
    </location>
</feature>
<sequence length="978" mass="108580">MMGLKRGVGGEGVDDGVPLVPETKRPRTSLDSMRVVMATQYILQHLPKIEPFLRRVVQEEVQNAIWRDVHLPPRVPLNKIQAAVSNRYRLQFRNSLPRTLFTSSKIEAEGQKPVEIVIVDSDSREIITCSPLSSIKVEILVLDGDFGIDGQEEWTEKEFGDSIVREREGKRPLLSGELIITLIKGVGCLGDANFTDNSSWTRSRRFRLGARVSQSRCIDRVQEAVSGAFLVKDHRGELYKKHHPPSLNDDVWRLEKIGKDGVFHKRLADSGIITVQDFLRNFIMDQNRLRHILGSGMSNKMWEATVEHARKCIVPGEKLYSYNFSQGVVLLFNSIYELLGTIIQEKFYYLDELPATQKVLIDKLKENAYRSPGLIMEFIQPMVDNRQRLLSPATDTFAIPDIGCLDEHIPYIPLTNQGNPVLDMRSLHQPIQAGIGIIDDLPEMKDMFPGMGFHPAQRSDSFLLNTNTGFDMPSSNPATLVDDHHLMSFNTQADMCSGQFPMLWDQHNGLVHVSDSSANRSCTPNVPDAGATTSSSKWVKLKAVSKWMAIARRSARRVAYMNSAYPTLSSSTCADTYEVTVRTNAYVFINIRVNHNGDRRDKVSSPRETSSVGGKESARGSAQSEMERKLSKASRSLTPSAIQELSHLAQRCGAINLAEGFPDFPAPPHIKRAAVAAINADLNQYRHVQGICDQLAIMMKQNHGLDVNALTDFVICCGQSEAFAATILATIDQGDEVLLFDPAYETYESCIILAGGIPINVPLEPPHWTLNVDKFMKSFTSRTKAVVLNSPHNPTGKVFSKEELEAIAAACCQMDCLAITDEVYEYITFDLQKHISLASLPKMQERTIITSSLSKTFSVTGWRIGWACAPTTIASAIKNIHVRITDSAPSPFQEAALAALQSPPGYFKSLKAIEFVKVLIEKAGVAAVPGCGFFHGDIDAQNLQTRYVRFAFCKGSETLNAAARKLRDIVGSTGHLRL</sequence>
<keyword evidence="3" id="KW-0032">Aminotransferase</keyword>
<dbReference type="CDD" id="cd00609">
    <property type="entry name" value="AAT_like"/>
    <property type="match status" value="1"/>
</dbReference>
<keyword evidence="4" id="KW-0808">Transferase</keyword>
<dbReference type="GO" id="GO:0005737">
    <property type="term" value="C:cytoplasm"/>
    <property type="evidence" value="ECO:0007669"/>
    <property type="project" value="TreeGrafter"/>
</dbReference>
<dbReference type="EMBL" id="CP097510">
    <property type="protein sequence ID" value="URE34307.1"/>
    <property type="molecule type" value="Genomic_DNA"/>
</dbReference>
<evidence type="ECO:0000313" key="11">
    <source>
        <dbReference type="EMBL" id="URE34307.1"/>
    </source>
</evidence>
<gene>
    <name evidence="11" type="ORF">MUK42_16611</name>
</gene>
<evidence type="ECO:0000259" key="7">
    <source>
        <dbReference type="Pfam" id="PF00155"/>
    </source>
</evidence>
<feature type="domain" description="Aminotransferase class I/classII large" evidence="7">
    <location>
        <begin position="655"/>
        <end position="905"/>
    </location>
</feature>
<dbReference type="PANTHER" id="PTHR43807">
    <property type="entry name" value="FI04487P"/>
    <property type="match status" value="1"/>
</dbReference>
<dbReference type="PROSITE" id="PS00105">
    <property type="entry name" value="AA_TRANSFER_CLASS_1"/>
    <property type="match status" value="1"/>
</dbReference>
<dbReference type="Pfam" id="PF00155">
    <property type="entry name" value="Aminotran_1_2"/>
    <property type="match status" value="1"/>
</dbReference>
<protein>
    <submittedName>
        <fullName evidence="11">Calmodulin binding protein-like</fullName>
    </submittedName>
</protein>
<name>A0A9E7HQ25_9LILI</name>
<dbReference type="InterPro" id="IPR015424">
    <property type="entry name" value="PyrdxlP-dep_Trfase"/>
</dbReference>
<comment type="similarity">
    <text evidence="2">Belongs to the class-I pyridoxal-phosphate-dependent aminotransferase family.</text>
</comment>
<dbReference type="InterPro" id="IPR046831">
    <property type="entry name" value="Calmodulin_bind_N"/>
</dbReference>
<dbReference type="Gene3D" id="3.40.640.10">
    <property type="entry name" value="Type I PLP-dependent aspartate aminotransferase-like (Major domain)"/>
    <property type="match status" value="1"/>
</dbReference>
<feature type="region of interest" description="Disordered" evidence="6">
    <location>
        <begin position="597"/>
        <end position="636"/>
    </location>
</feature>
<reference evidence="11" key="1">
    <citation type="submission" date="2022-05" db="EMBL/GenBank/DDBJ databases">
        <title>The Musa troglodytarum L. genome provides insights into the mechanism of non-climacteric behaviour and enrichment of carotenoids.</title>
        <authorList>
            <person name="Wang J."/>
        </authorList>
    </citation>
    <scope>NUCLEOTIDE SEQUENCE</scope>
    <source>
        <tissue evidence="11">Leaf</tissue>
    </source>
</reference>
<dbReference type="InterPro" id="IPR004839">
    <property type="entry name" value="Aminotransferase_I/II_large"/>
</dbReference>
<dbReference type="InterPro" id="IPR004838">
    <property type="entry name" value="NHTrfase_class1_PyrdxlP-BS"/>
</dbReference>
<dbReference type="GO" id="GO:0016212">
    <property type="term" value="F:kynurenine-oxoglutarate transaminase activity"/>
    <property type="evidence" value="ECO:0007669"/>
    <property type="project" value="TreeGrafter"/>
</dbReference>
<evidence type="ECO:0000256" key="1">
    <source>
        <dbReference type="ARBA" id="ARBA00001933"/>
    </source>
</evidence>
<dbReference type="PANTHER" id="PTHR43807:SF12">
    <property type="entry name" value="AMINOTRANSFERASE, CLASSES I AND II FAMILY PROTEIN, EXPRESSED"/>
    <property type="match status" value="1"/>
</dbReference>